<evidence type="ECO:0000256" key="3">
    <source>
        <dbReference type="ARBA" id="ARBA00004947"/>
    </source>
</evidence>
<comment type="catalytic activity">
    <reaction evidence="1">
        <text>UDP-alpha-D-glucose = UDP-alpha-D-galactose</text>
        <dbReference type="Rhea" id="RHEA:22168"/>
        <dbReference type="ChEBI" id="CHEBI:58885"/>
        <dbReference type="ChEBI" id="CHEBI:66914"/>
        <dbReference type="EC" id="5.1.3.2"/>
    </reaction>
</comment>
<evidence type="ECO:0000256" key="9">
    <source>
        <dbReference type="ARBA" id="ARBA00023277"/>
    </source>
</evidence>
<dbReference type="Proteomes" id="UP000179221">
    <property type="component" value="Unassembled WGS sequence"/>
</dbReference>
<dbReference type="PANTHER" id="PTHR43725">
    <property type="entry name" value="UDP-GLUCOSE 4-EPIMERASE"/>
    <property type="match status" value="1"/>
</dbReference>
<organism evidence="13 14">
    <name type="scientific">Candidatus Woesebacteria bacterium RIFCSPHIGHO2_01_FULL_40_22</name>
    <dbReference type="NCBI Taxonomy" id="1802499"/>
    <lineage>
        <taxon>Bacteria</taxon>
        <taxon>Candidatus Woeseibacteriota</taxon>
    </lineage>
</organism>
<evidence type="ECO:0000313" key="14">
    <source>
        <dbReference type="Proteomes" id="UP000179221"/>
    </source>
</evidence>
<comment type="cofactor">
    <cofactor evidence="2">
        <name>NAD(+)</name>
        <dbReference type="ChEBI" id="CHEBI:57540"/>
    </cofactor>
</comment>
<keyword evidence="9" id="KW-0119">Carbohydrate metabolism</keyword>
<evidence type="ECO:0000256" key="8">
    <source>
        <dbReference type="ARBA" id="ARBA00023235"/>
    </source>
</evidence>
<sequence length="342" mass="38402">MKKILVTGAGGYIGSNATYLLLQKGYDVVALDNFSTGYKEPLEWLKSKFRPKDDQPLAGKFRYYKADLKSDLEPIFTKEKGIDAVLHFAAHCSVNESMEKPEKYFTNNVCGSQSLFSTMLKYNIRNIIFSSTCAVYGEAQYVPVDEKHPTHPANPYGESKKIIEQMLKWYGKLKDFNYVILRYFNVCGASDDGEIGDSKKPSVLLVQNAVRGALEIEPFFLTCPKVDTPDGTPIRDYVNVVDLNEAHIKALEYLFRGGKSKIINLGTGTGNSVLEIVDKVQKVTGVKFELKRGEARKGEYAKVFADISKAKKVLGWEPKSNIGDSVKSLVTWYSKHPKGWKY</sequence>
<dbReference type="UniPathway" id="UPA00214"/>
<dbReference type="InterPro" id="IPR001509">
    <property type="entry name" value="Epimerase_deHydtase"/>
</dbReference>
<dbReference type="EMBL" id="MGGL01000019">
    <property type="protein sequence ID" value="OGM25820.1"/>
    <property type="molecule type" value="Genomic_DNA"/>
</dbReference>
<evidence type="ECO:0000256" key="4">
    <source>
        <dbReference type="ARBA" id="ARBA00007637"/>
    </source>
</evidence>
<evidence type="ECO:0000256" key="5">
    <source>
        <dbReference type="ARBA" id="ARBA00013189"/>
    </source>
</evidence>
<comment type="caution">
    <text evidence="13">The sequence shown here is derived from an EMBL/GenBank/DDBJ whole genome shotgun (WGS) entry which is preliminary data.</text>
</comment>
<evidence type="ECO:0000256" key="6">
    <source>
        <dbReference type="ARBA" id="ARBA00018569"/>
    </source>
</evidence>
<evidence type="ECO:0000313" key="13">
    <source>
        <dbReference type="EMBL" id="OGM25820.1"/>
    </source>
</evidence>
<comment type="similarity">
    <text evidence="4">Belongs to the NAD(P)-dependent epimerase/dehydratase family.</text>
</comment>
<dbReference type="Gene3D" id="3.90.25.10">
    <property type="entry name" value="UDP-galactose 4-epimerase, domain 1"/>
    <property type="match status" value="1"/>
</dbReference>
<evidence type="ECO:0000256" key="11">
    <source>
        <dbReference type="ARBA" id="ARBA00033067"/>
    </source>
</evidence>
<protein>
    <recommendedName>
        <fullName evidence="6">UDP-glucose 4-epimerase</fullName>
        <ecNumber evidence="5">5.1.3.2</ecNumber>
    </recommendedName>
    <alternativeName>
        <fullName evidence="11">Galactowaldenase</fullName>
    </alternativeName>
    <alternativeName>
        <fullName evidence="10">UDP-galactose 4-epimerase</fullName>
    </alternativeName>
</protein>
<accession>A0A1F7YF83</accession>
<dbReference type="GO" id="GO:0033499">
    <property type="term" value="P:galactose catabolic process via UDP-galactose, Leloir pathway"/>
    <property type="evidence" value="ECO:0007669"/>
    <property type="project" value="TreeGrafter"/>
</dbReference>
<dbReference type="SUPFAM" id="SSF51735">
    <property type="entry name" value="NAD(P)-binding Rossmann-fold domains"/>
    <property type="match status" value="1"/>
</dbReference>
<evidence type="ECO:0000256" key="1">
    <source>
        <dbReference type="ARBA" id="ARBA00000083"/>
    </source>
</evidence>
<evidence type="ECO:0000256" key="2">
    <source>
        <dbReference type="ARBA" id="ARBA00001911"/>
    </source>
</evidence>
<evidence type="ECO:0000256" key="10">
    <source>
        <dbReference type="ARBA" id="ARBA00031367"/>
    </source>
</evidence>
<dbReference type="InterPro" id="IPR036291">
    <property type="entry name" value="NAD(P)-bd_dom_sf"/>
</dbReference>
<proteinExistence type="inferred from homology"/>
<dbReference type="GO" id="GO:0003978">
    <property type="term" value="F:UDP-glucose 4-epimerase activity"/>
    <property type="evidence" value="ECO:0007669"/>
    <property type="project" value="UniProtKB-EC"/>
</dbReference>
<dbReference type="NCBIfam" id="TIGR01179">
    <property type="entry name" value="galE"/>
    <property type="match status" value="1"/>
</dbReference>
<dbReference type="EC" id="5.1.3.2" evidence="5"/>
<dbReference type="Gene3D" id="3.40.50.720">
    <property type="entry name" value="NAD(P)-binding Rossmann-like Domain"/>
    <property type="match status" value="1"/>
</dbReference>
<dbReference type="AlphaFoldDB" id="A0A1F7YF83"/>
<feature type="domain" description="NAD-dependent epimerase/dehydratase" evidence="12">
    <location>
        <begin position="4"/>
        <end position="266"/>
    </location>
</feature>
<gene>
    <name evidence="13" type="ORF">A2628_00685</name>
</gene>
<evidence type="ECO:0000256" key="7">
    <source>
        <dbReference type="ARBA" id="ARBA00023027"/>
    </source>
</evidence>
<reference evidence="13 14" key="1">
    <citation type="journal article" date="2016" name="Nat. Commun.">
        <title>Thousands of microbial genomes shed light on interconnected biogeochemical processes in an aquifer system.</title>
        <authorList>
            <person name="Anantharaman K."/>
            <person name="Brown C.T."/>
            <person name="Hug L.A."/>
            <person name="Sharon I."/>
            <person name="Castelle C.J."/>
            <person name="Probst A.J."/>
            <person name="Thomas B.C."/>
            <person name="Singh A."/>
            <person name="Wilkins M.J."/>
            <person name="Karaoz U."/>
            <person name="Brodie E.L."/>
            <person name="Williams K.H."/>
            <person name="Hubbard S.S."/>
            <person name="Banfield J.F."/>
        </authorList>
    </citation>
    <scope>NUCLEOTIDE SEQUENCE [LARGE SCALE GENOMIC DNA]</scope>
</reference>
<keyword evidence="8" id="KW-0413">Isomerase</keyword>
<comment type="pathway">
    <text evidence="3">Carbohydrate metabolism; galactose metabolism.</text>
</comment>
<name>A0A1F7YF83_9BACT</name>
<evidence type="ECO:0000259" key="12">
    <source>
        <dbReference type="Pfam" id="PF01370"/>
    </source>
</evidence>
<keyword evidence="7" id="KW-0520">NAD</keyword>
<dbReference type="Pfam" id="PF01370">
    <property type="entry name" value="Epimerase"/>
    <property type="match status" value="1"/>
</dbReference>
<dbReference type="PANTHER" id="PTHR43725:SF53">
    <property type="entry name" value="UDP-ARABINOSE 4-EPIMERASE 1"/>
    <property type="match status" value="1"/>
</dbReference>
<dbReference type="InterPro" id="IPR005886">
    <property type="entry name" value="UDP_G4E"/>
</dbReference>